<dbReference type="EC" id="1.1.5.-" evidence="3"/>
<dbReference type="PANTHER" id="PTHR19328:SF75">
    <property type="entry name" value="ALDOSE SUGAR DEHYDROGENASE YLII"/>
    <property type="match status" value="1"/>
</dbReference>
<dbReference type="Gene3D" id="2.120.10.30">
    <property type="entry name" value="TolB, C-terminal domain"/>
    <property type="match status" value="1"/>
</dbReference>
<organism evidence="3 4">
    <name type="scientific">Escherichia coli</name>
    <dbReference type="NCBI Taxonomy" id="562"/>
    <lineage>
        <taxon>Bacteria</taxon>
        <taxon>Pseudomonadati</taxon>
        <taxon>Pseudomonadota</taxon>
        <taxon>Gammaproteobacteria</taxon>
        <taxon>Enterobacterales</taxon>
        <taxon>Enterobacteriaceae</taxon>
        <taxon>Escherichia</taxon>
    </lineage>
</organism>
<feature type="chain" id="PRO_5019301157" evidence="1">
    <location>
        <begin position="21"/>
        <end position="185"/>
    </location>
</feature>
<dbReference type="PANTHER" id="PTHR19328">
    <property type="entry name" value="HEDGEHOG-INTERACTING PROTEIN"/>
    <property type="match status" value="1"/>
</dbReference>
<feature type="domain" description="Glucose/Sorbosone dehydrogenase" evidence="2">
    <location>
        <begin position="34"/>
        <end position="162"/>
    </location>
</feature>
<dbReference type="Pfam" id="PF07995">
    <property type="entry name" value="GSDH"/>
    <property type="match status" value="1"/>
</dbReference>
<keyword evidence="1" id="KW-0732">Signal</keyword>
<dbReference type="InterPro" id="IPR011041">
    <property type="entry name" value="Quinoprot_gluc/sorb_DH_b-prop"/>
</dbReference>
<dbReference type="EMBL" id="LR134238">
    <property type="protein sequence ID" value="VED13248.1"/>
    <property type="molecule type" value="Genomic_DNA"/>
</dbReference>
<gene>
    <name evidence="3" type="primary">yliI_1</name>
    <name evidence="3" type="ORF">NCTC9044_04119</name>
</gene>
<evidence type="ECO:0000259" key="2">
    <source>
        <dbReference type="Pfam" id="PF07995"/>
    </source>
</evidence>
<dbReference type="InterPro" id="IPR012938">
    <property type="entry name" value="Glc/Sorbosone_DH"/>
</dbReference>
<dbReference type="Proteomes" id="UP000271797">
    <property type="component" value="Chromosome"/>
</dbReference>
<reference evidence="3 4" key="1">
    <citation type="submission" date="2018-12" db="EMBL/GenBank/DDBJ databases">
        <authorList>
            <consortium name="Pathogen Informatics"/>
        </authorList>
    </citation>
    <scope>NUCLEOTIDE SEQUENCE [LARGE SCALE GENOMIC DNA]</scope>
    <source>
        <strain evidence="3 4">NCTC9044</strain>
    </source>
</reference>
<sequence length="185" mass="20580">MHRQFFFSVPLICLSSALWAAPATVNVEVLQDKLDHPWALAFLPDNHGMLITLRGGELLHWQAGKGLSAPLSGVPDVWAHGQGGLLDVVLASDFAQSRRIWLSYSEVGDDGKAGTAVGYGRLSDDLSKVTDFRTVFRQMPKLSTGNHFGGRLVFDGKGYLLLLWAKTISARRRRIWINYRANWCV</sequence>
<evidence type="ECO:0000256" key="1">
    <source>
        <dbReference type="SAM" id="SignalP"/>
    </source>
</evidence>
<evidence type="ECO:0000313" key="4">
    <source>
        <dbReference type="Proteomes" id="UP000271797"/>
    </source>
</evidence>
<name>A0A447XCH4_ECOLX</name>
<accession>A0A447XCH4</accession>
<keyword evidence="3" id="KW-0560">Oxidoreductase</keyword>
<proteinExistence type="predicted"/>
<protein>
    <submittedName>
        <fullName evidence="3">Aldose sugar dehydrogenase</fullName>
        <ecNumber evidence="3">1.1.5.-</ecNumber>
    </submittedName>
</protein>
<dbReference type="InterPro" id="IPR011042">
    <property type="entry name" value="6-blade_b-propeller_TolB-like"/>
</dbReference>
<evidence type="ECO:0000313" key="3">
    <source>
        <dbReference type="EMBL" id="VED13248.1"/>
    </source>
</evidence>
<dbReference type="SUPFAM" id="SSF50952">
    <property type="entry name" value="Soluble quinoprotein glucose dehydrogenase"/>
    <property type="match status" value="1"/>
</dbReference>
<dbReference type="GO" id="GO:0016491">
    <property type="term" value="F:oxidoreductase activity"/>
    <property type="evidence" value="ECO:0007669"/>
    <property type="project" value="UniProtKB-KW"/>
</dbReference>
<feature type="signal peptide" evidence="1">
    <location>
        <begin position="1"/>
        <end position="20"/>
    </location>
</feature>
<dbReference type="AlphaFoldDB" id="A0A447XCH4"/>